<dbReference type="AlphaFoldDB" id="H8FU06"/>
<protein>
    <submittedName>
        <fullName evidence="1">Uncharacterized protein</fullName>
    </submittedName>
</protein>
<gene>
    <name evidence="1" type="ORF">PHAMO_290018</name>
</gene>
<dbReference type="Proteomes" id="UP000004169">
    <property type="component" value="Unassembled WGS sequence"/>
</dbReference>
<dbReference type="EMBL" id="CAHP01000022">
    <property type="protein sequence ID" value="CCG41730.1"/>
    <property type="molecule type" value="Genomic_DNA"/>
</dbReference>
<evidence type="ECO:0000313" key="2">
    <source>
        <dbReference type="Proteomes" id="UP000004169"/>
    </source>
</evidence>
<reference evidence="1 2" key="1">
    <citation type="journal article" date="2012" name="J. Bacteriol.">
        <title>Draft Genome Sequence of the Purple Photosynthetic Bacterium Phaeospirillum molischianum DSM120, a Particularly Versatile Bacterium.</title>
        <authorList>
            <person name="Duquesne K."/>
            <person name="Prima V."/>
            <person name="Ji B."/>
            <person name="Rouy Z."/>
            <person name="Medigue C."/>
            <person name="Talla E."/>
            <person name="Sturgis J.N."/>
        </authorList>
    </citation>
    <scope>NUCLEOTIDE SEQUENCE [LARGE SCALE GENOMIC DNA]</scope>
    <source>
        <strain evidence="2">DSM120</strain>
    </source>
</reference>
<keyword evidence="2" id="KW-1185">Reference proteome</keyword>
<evidence type="ECO:0000313" key="1">
    <source>
        <dbReference type="EMBL" id="CCG41730.1"/>
    </source>
</evidence>
<dbReference type="STRING" id="1150626.PHAMO_290018"/>
<proteinExistence type="predicted"/>
<accession>H8FU06</accession>
<organism evidence="1 2">
    <name type="scientific">Magnetospirillum molischianum DSM 120</name>
    <dbReference type="NCBI Taxonomy" id="1150626"/>
    <lineage>
        <taxon>Bacteria</taxon>
        <taxon>Pseudomonadati</taxon>
        <taxon>Pseudomonadota</taxon>
        <taxon>Alphaproteobacteria</taxon>
        <taxon>Rhodospirillales</taxon>
        <taxon>Rhodospirillaceae</taxon>
        <taxon>Magnetospirillum</taxon>
    </lineage>
</organism>
<sequence>MAAGSGQIKRTPALYSLWYGRLFPSHPGGLVASRSVLPQKKTAAIELDGGRPVVI</sequence>
<comment type="caution">
    <text evidence="1">The sequence shown here is derived from an EMBL/GenBank/DDBJ whole genome shotgun (WGS) entry which is preliminary data.</text>
</comment>
<name>H8FU06_MAGML</name>